<dbReference type="AlphaFoldDB" id="A0A6A9UU73"/>
<comment type="caution">
    <text evidence="1">The sequence shown here is derived from an EMBL/GenBank/DDBJ whole genome shotgun (WGS) entry which is preliminary data.</text>
</comment>
<dbReference type="PIRSF" id="PIRSF008502">
    <property type="entry name" value="UCP008502"/>
    <property type="match status" value="1"/>
</dbReference>
<organism evidence="1 2">
    <name type="scientific">Auraticoccus cholistanensis</name>
    <dbReference type="NCBI Taxonomy" id="2656650"/>
    <lineage>
        <taxon>Bacteria</taxon>
        <taxon>Bacillati</taxon>
        <taxon>Actinomycetota</taxon>
        <taxon>Actinomycetes</taxon>
        <taxon>Propionibacteriales</taxon>
        <taxon>Propionibacteriaceae</taxon>
        <taxon>Auraticoccus</taxon>
    </lineage>
</organism>
<accession>A0A6A9UU73</accession>
<sequence length="178" mass="19570">MDDGLRVLLLRAVNVGGAKLPMAELRELAEGLGATRVSTYIASGNLLCVPPGDWREFDRALERAVEQRFGFFREVVSRTPAELQRALDAHPFEVLHPRFSSIVFLTGHPAAEVVERARQVDTGPELWRLVGEEVHVRYADGAGRAHPGLDRALRTLGVPGTARNLSTVRKLVDLCRAG</sequence>
<name>A0A6A9UU73_9ACTN</name>
<dbReference type="Proteomes" id="UP000435304">
    <property type="component" value="Unassembled WGS sequence"/>
</dbReference>
<gene>
    <name evidence="1" type="ORF">GC722_04465</name>
</gene>
<dbReference type="Pfam" id="PF08002">
    <property type="entry name" value="DUF1697"/>
    <property type="match status" value="1"/>
</dbReference>
<dbReference type="EMBL" id="WPCU01000004">
    <property type="protein sequence ID" value="MVA75285.1"/>
    <property type="molecule type" value="Genomic_DNA"/>
</dbReference>
<evidence type="ECO:0000313" key="1">
    <source>
        <dbReference type="EMBL" id="MVA75285.1"/>
    </source>
</evidence>
<evidence type="ECO:0000313" key="2">
    <source>
        <dbReference type="Proteomes" id="UP000435304"/>
    </source>
</evidence>
<dbReference type="SUPFAM" id="SSF160379">
    <property type="entry name" value="SP0830-like"/>
    <property type="match status" value="1"/>
</dbReference>
<dbReference type="PANTHER" id="PTHR36439">
    <property type="entry name" value="BLL4334 PROTEIN"/>
    <property type="match status" value="1"/>
</dbReference>
<dbReference type="RefSeq" id="WP_156608302.1">
    <property type="nucleotide sequence ID" value="NZ_WPCU01000004.1"/>
</dbReference>
<reference evidence="1 2" key="1">
    <citation type="submission" date="2019-12" db="EMBL/GenBank/DDBJ databases">
        <title>Auraticoccus cholistani sp. nov., an actinomycete isolated from soil of Cholistan desert.</title>
        <authorList>
            <person name="Cheema M.T."/>
        </authorList>
    </citation>
    <scope>NUCLEOTIDE SEQUENCE [LARGE SCALE GENOMIC DNA]</scope>
    <source>
        <strain evidence="1 2">F435</strain>
    </source>
</reference>
<dbReference type="InterPro" id="IPR012545">
    <property type="entry name" value="DUF1697"/>
</dbReference>
<dbReference type="PANTHER" id="PTHR36439:SF1">
    <property type="entry name" value="DUF1697 DOMAIN-CONTAINING PROTEIN"/>
    <property type="match status" value="1"/>
</dbReference>
<dbReference type="Gene3D" id="3.30.70.1280">
    <property type="entry name" value="SP0830-like domains"/>
    <property type="match status" value="1"/>
</dbReference>
<keyword evidence="2" id="KW-1185">Reference proteome</keyword>
<proteinExistence type="predicted"/>
<protein>
    <submittedName>
        <fullName evidence="1">DUF1697 domain-containing protein</fullName>
    </submittedName>
</protein>